<dbReference type="GO" id="GO:0003700">
    <property type="term" value="F:DNA-binding transcription factor activity"/>
    <property type="evidence" value="ECO:0007669"/>
    <property type="project" value="InterPro"/>
</dbReference>
<dbReference type="Proteomes" id="UP000273611">
    <property type="component" value="Unassembled WGS sequence"/>
</dbReference>
<evidence type="ECO:0000256" key="1">
    <source>
        <dbReference type="ARBA" id="ARBA00009437"/>
    </source>
</evidence>
<dbReference type="AlphaFoldDB" id="A0A432N945"/>
<evidence type="ECO:0000313" key="9">
    <source>
        <dbReference type="Proteomes" id="UP000273611"/>
    </source>
</evidence>
<reference evidence="7 9" key="1">
    <citation type="journal article" date="2015" name="Int. J. Syst. Evol. Microbiol.">
        <title>Rhizobium anhuiense sp. nov., isolated from effective nodules of Vicia faba and Pisum sativum.</title>
        <authorList>
            <person name="Zhang Y.J."/>
            <person name="Zheng W.T."/>
            <person name="Everall I."/>
            <person name="Young J.P."/>
            <person name="Zhang X.X."/>
            <person name="Tian C.F."/>
            <person name="Sui X.H."/>
            <person name="Wang E.T."/>
            <person name="Chen W.X."/>
        </authorList>
    </citation>
    <scope>NUCLEOTIDE SEQUENCE [LARGE SCALE GENOMIC DNA]</scope>
    <source>
        <strain evidence="7 9">CCBAU 23252</strain>
    </source>
</reference>
<reference evidence="6 8" key="2">
    <citation type="submission" date="2017-09" db="EMBL/GenBank/DDBJ databases">
        <title>Comparative genomics of rhizobia isolated from Phaseolus vulgaris in China.</title>
        <authorList>
            <person name="Tong W."/>
        </authorList>
    </citation>
    <scope>NUCLEOTIDE SEQUENCE [LARGE SCALE GENOMIC DNA]</scope>
    <source>
        <strain evidence="6 8">Y27</strain>
    </source>
</reference>
<evidence type="ECO:0000313" key="8">
    <source>
        <dbReference type="Proteomes" id="UP000219972"/>
    </source>
</evidence>
<dbReference type="EMBL" id="RIBW01000025">
    <property type="protein sequence ID" value="RUL96094.1"/>
    <property type="molecule type" value="Genomic_DNA"/>
</dbReference>
<proteinExistence type="inferred from homology"/>
<dbReference type="SUPFAM" id="SSF53850">
    <property type="entry name" value="Periplasmic binding protein-like II"/>
    <property type="match status" value="1"/>
</dbReference>
<name>A0A432N945_9HYPH</name>
<dbReference type="InterPro" id="IPR036390">
    <property type="entry name" value="WH_DNA-bd_sf"/>
</dbReference>
<protein>
    <submittedName>
        <fullName evidence="7">LysR family transcriptional regulator</fullName>
    </submittedName>
</protein>
<reference evidence="7" key="3">
    <citation type="submission" date="2018-11" db="EMBL/GenBank/DDBJ databases">
        <authorList>
            <person name="Huo Y."/>
        </authorList>
    </citation>
    <scope>NUCLEOTIDE SEQUENCE</scope>
    <source>
        <strain evidence="7">CCBAU 23252</strain>
    </source>
</reference>
<dbReference type="InterPro" id="IPR000847">
    <property type="entry name" value="LysR_HTH_N"/>
</dbReference>
<dbReference type="SUPFAM" id="SSF46785">
    <property type="entry name" value="Winged helix' DNA-binding domain"/>
    <property type="match status" value="1"/>
</dbReference>
<dbReference type="PANTHER" id="PTHR30126">
    <property type="entry name" value="HTH-TYPE TRANSCRIPTIONAL REGULATOR"/>
    <property type="match status" value="1"/>
</dbReference>
<organism evidence="7 9">
    <name type="scientific">Rhizobium anhuiense</name>
    <dbReference type="NCBI Taxonomy" id="1184720"/>
    <lineage>
        <taxon>Bacteria</taxon>
        <taxon>Pseudomonadati</taxon>
        <taxon>Pseudomonadota</taxon>
        <taxon>Alphaproteobacteria</taxon>
        <taxon>Hyphomicrobiales</taxon>
        <taxon>Rhizobiaceae</taxon>
        <taxon>Rhizobium/Agrobacterium group</taxon>
        <taxon>Rhizobium</taxon>
    </lineage>
</organism>
<dbReference type="Proteomes" id="UP000219972">
    <property type="component" value="Unassembled WGS sequence"/>
</dbReference>
<sequence length="320" mass="34776">MDLDPRLLRYLLAIDRAGSFLKAAEALHISQPALSVSVARLEDVTQMQLVDRGRHGAIMTEAGKILVRHAESIEAILEIAGRELEARGRGVEGPLHIGGTPLATGSFVPLVVGRILEENGNAAIEVVEGTDEQLMERLLTHKLDLVISNVGQRPAPERVEVIPLFTARSVIVVRAGHPLEGRQDVSLAELACSTWVMPPRGGAFRKQIEALFTTNGVPFPVHLVEAAPFSVLKAIVERSDGVSILSDEFLREEIRRGVLTAIPLQEHIASRQFALQKIAGRQLNSLGQRFVDIAMELASASQTEAEHSVRSGQSNSRKSV</sequence>
<dbReference type="Pfam" id="PF03466">
    <property type="entry name" value="LysR_substrate"/>
    <property type="match status" value="1"/>
</dbReference>
<dbReference type="EMBL" id="NWSL01000018">
    <property type="protein sequence ID" value="PDS49473.1"/>
    <property type="molecule type" value="Genomic_DNA"/>
</dbReference>
<keyword evidence="8" id="KW-1185">Reference proteome</keyword>
<evidence type="ECO:0000259" key="5">
    <source>
        <dbReference type="PROSITE" id="PS50931"/>
    </source>
</evidence>
<dbReference type="InterPro" id="IPR036388">
    <property type="entry name" value="WH-like_DNA-bd_sf"/>
</dbReference>
<dbReference type="RefSeq" id="WP_025554536.1">
    <property type="nucleotide sequence ID" value="NZ_BMFI01000022.1"/>
</dbReference>
<dbReference type="Pfam" id="PF00126">
    <property type="entry name" value="HTH_1"/>
    <property type="match status" value="1"/>
</dbReference>
<evidence type="ECO:0000256" key="3">
    <source>
        <dbReference type="ARBA" id="ARBA00023125"/>
    </source>
</evidence>
<evidence type="ECO:0000256" key="2">
    <source>
        <dbReference type="ARBA" id="ARBA00023015"/>
    </source>
</evidence>
<keyword evidence="4" id="KW-0804">Transcription</keyword>
<evidence type="ECO:0000313" key="6">
    <source>
        <dbReference type="EMBL" id="PDS49473.1"/>
    </source>
</evidence>
<dbReference type="Gene3D" id="3.40.190.290">
    <property type="match status" value="1"/>
</dbReference>
<keyword evidence="3" id="KW-0238">DNA-binding</keyword>
<keyword evidence="2" id="KW-0805">Transcription regulation</keyword>
<dbReference type="PRINTS" id="PR00039">
    <property type="entry name" value="HTHLYSR"/>
</dbReference>
<feature type="domain" description="HTH lysR-type" evidence="5">
    <location>
        <begin position="1"/>
        <end position="60"/>
    </location>
</feature>
<gene>
    <name evidence="6" type="ORF">CO662_24335</name>
    <name evidence="7" type="ORF">EEQ99_32030</name>
</gene>
<dbReference type="Gene3D" id="1.10.10.10">
    <property type="entry name" value="Winged helix-like DNA-binding domain superfamily/Winged helix DNA-binding domain"/>
    <property type="match status" value="1"/>
</dbReference>
<dbReference type="GO" id="GO:0000976">
    <property type="term" value="F:transcription cis-regulatory region binding"/>
    <property type="evidence" value="ECO:0007669"/>
    <property type="project" value="TreeGrafter"/>
</dbReference>
<comment type="caution">
    <text evidence="7">The sequence shown here is derived from an EMBL/GenBank/DDBJ whole genome shotgun (WGS) entry which is preliminary data.</text>
</comment>
<dbReference type="PROSITE" id="PS50931">
    <property type="entry name" value="HTH_LYSR"/>
    <property type="match status" value="1"/>
</dbReference>
<dbReference type="InterPro" id="IPR005119">
    <property type="entry name" value="LysR_subst-bd"/>
</dbReference>
<dbReference type="GeneID" id="75220077"/>
<dbReference type="PANTHER" id="PTHR30126:SF97">
    <property type="entry name" value="HTH-TYPE TRANSCRIPTIONAL REGULATOR ABGR"/>
    <property type="match status" value="1"/>
</dbReference>
<comment type="similarity">
    <text evidence="1">Belongs to the LysR transcriptional regulatory family.</text>
</comment>
<accession>A0A432N945</accession>
<evidence type="ECO:0000313" key="7">
    <source>
        <dbReference type="EMBL" id="RUL96094.1"/>
    </source>
</evidence>
<evidence type="ECO:0000256" key="4">
    <source>
        <dbReference type="ARBA" id="ARBA00023163"/>
    </source>
</evidence>